<dbReference type="PANTHER" id="PTHR40072:SF1">
    <property type="entry name" value="MOLYBDOPTERIN-GUANINE DINUCLEOTIDE BIOSYNTHESIS ADAPTER PROTEIN"/>
    <property type="match status" value="1"/>
</dbReference>
<dbReference type="EMBL" id="WMEQ01000001">
    <property type="protein sequence ID" value="MYL32253.1"/>
    <property type="molecule type" value="Genomic_DNA"/>
</dbReference>
<comment type="caution">
    <text evidence="2">The sequence shown here is derived from an EMBL/GenBank/DDBJ whole genome shotgun (WGS) entry which is preliminary data.</text>
</comment>
<dbReference type="InterPro" id="IPR004435">
    <property type="entry name" value="MobB_dom"/>
</dbReference>
<dbReference type="AlphaFoldDB" id="A0A6I4ZWV7"/>
<dbReference type="SUPFAM" id="SSF52540">
    <property type="entry name" value="P-loop containing nucleoside triphosphate hydrolases"/>
    <property type="match status" value="1"/>
</dbReference>
<evidence type="ECO:0000313" key="2">
    <source>
        <dbReference type="EMBL" id="MYL32253.1"/>
    </source>
</evidence>
<dbReference type="PANTHER" id="PTHR40072">
    <property type="entry name" value="MOLYBDOPTERIN-GUANINE DINUCLEOTIDE BIOSYNTHESIS ADAPTER PROTEIN-RELATED"/>
    <property type="match status" value="1"/>
</dbReference>
<sequence length="181" mass="20462">MKGVPLMNKHPFVVWQVVGFKNSGKTTVVSQLIKRLQQQGYRVGSLKHHGHGGPPLIEGVATDSGKHRQAGAVVSGVEGDGIFHWIAKKQSWSLEEMLHMYEVMDVDVVLLEGFKRATYPKTVILKDEYDLSLLEECSHIDSYLYWGQVPFFSIEEDGAAFSIYHSKSIEELSKRIIERCK</sequence>
<gene>
    <name evidence="2" type="primary">mobB</name>
    <name evidence="2" type="ORF">GLW05_01360</name>
</gene>
<organism evidence="2 3">
    <name type="scientific">Pontibacillus yanchengensis</name>
    <dbReference type="NCBI Taxonomy" id="462910"/>
    <lineage>
        <taxon>Bacteria</taxon>
        <taxon>Bacillati</taxon>
        <taxon>Bacillota</taxon>
        <taxon>Bacilli</taxon>
        <taxon>Bacillales</taxon>
        <taxon>Bacillaceae</taxon>
        <taxon>Pontibacillus</taxon>
    </lineage>
</organism>
<dbReference type="Gene3D" id="3.40.50.300">
    <property type="entry name" value="P-loop containing nucleotide triphosphate hydrolases"/>
    <property type="match status" value="1"/>
</dbReference>
<protein>
    <submittedName>
        <fullName evidence="2">Molybdopterin-guanine dinucleotide biosynthesis protein B</fullName>
    </submittedName>
</protein>
<accession>A0A6I4ZWV7</accession>
<proteinExistence type="predicted"/>
<dbReference type="GO" id="GO:0006777">
    <property type="term" value="P:Mo-molybdopterin cofactor biosynthetic process"/>
    <property type="evidence" value="ECO:0007669"/>
    <property type="project" value="InterPro"/>
</dbReference>
<feature type="domain" description="Molybdopterin-guanine dinucleotide biosynthesis protein B (MobB)" evidence="1">
    <location>
        <begin position="15"/>
        <end position="131"/>
    </location>
</feature>
<name>A0A6I4ZWV7_9BACI</name>
<dbReference type="GO" id="GO:0005525">
    <property type="term" value="F:GTP binding"/>
    <property type="evidence" value="ECO:0007669"/>
    <property type="project" value="InterPro"/>
</dbReference>
<reference evidence="2 3" key="1">
    <citation type="submission" date="2019-11" db="EMBL/GenBank/DDBJ databases">
        <title>Genome sequences of 17 halophilic strains isolated from different environments.</title>
        <authorList>
            <person name="Furrow R.E."/>
        </authorList>
    </citation>
    <scope>NUCLEOTIDE SEQUENCE [LARGE SCALE GENOMIC DNA]</scope>
    <source>
        <strain evidence="2 3">22514_16_FS</strain>
    </source>
</reference>
<dbReference type="NCBIfam" id="TIGR00176">
    <property type="entry name" value="mobB"/>
    <property type="match status" value="1"/>
</dbReference>
<evidence type="ECO:0000259" key="1">
    <source>
        <dbReference type="Pfam" id="PF03205"/>
    </source>
</evidence>
<dbReference type="Pfam" id="PF03205">
    <property type="entry name" value="MobB"/>
    <property type="match status" value="1"/>
</dbReference>
<dbReference type="InterPro" id="IPR027417">
    <property type="entry name" value="P-loop_NTPase"/>
</dbReference>
<evidence type="ECO:0000313" key="3">
    <source>
        <dbReference type="Proteomes" id="UP000468638"/>
    </source>
</evidence>
<dbReference type="Proteomes" id="UP000468638">
    <property type="component" value="Unassembled WGS sequence"/>
</dbReference>
<dbReference type="InterPro" id="IPR052539">
    <property type="entry name" value="MGD_biosynthesis_adapter"/>
</dbReference>